<evidence type="ECO:0000256" key="4">
    <source>
        <dbReference type="ARBA" id="ARBA00022840"/>
    </source>
</evidence>
<feature type="domain" description="Glutathionylspermidine synthase pre-ATP-grasp-like" evidence="6">
    <location>
        <begin position="12"/>
        <end position="388"/>
    </location>
</feature>
<dbReference type="Proteomes" id="UP001597110">
    <property type="component" value="Unassembled WGS sequence"/>
</dbReference>
<dbReference type="Gene3D" id="3.30.1490.330">
    <property type="match status" value="1"/>
</dbReference>
<dbReference type="GO" id="GO:0016874">
    <property type="term" value="F:ligase activity"/>
    <property type="evidence" value="ECO:0007669"/>
    <property type="project" value="UniProtKB-KW"/>
</dbReference>
<dbReference type="SUPFAM" id="SSF52440">
    <property type="entry name" value="PreATP-grasp domain"/>
    <property type="match status" value="1"/>
</dbReference>
<organism evidence="7 8">
    <name type="scientific">Lysobacter brunescens</name>
    <dbReference type="NCBI Taxonomy" id="262323"/>
    <lineage>
        <taxon>Bacteria</taxon>
        <taxon>Pseudomonadati</taxon>
        <taxon>Pseudomonadota</taxon>
        <taxon>Gammaproteobacteria</taxon>
        <taxon>Lysobacterales</taxon>
        <taxon>Lysobacteraceae</taxon>
        <taxon>Lysobacter</taxon>
    </lineage>
</organism>
<reference evidence="8" key="1">
    <citation type="journal article" date="2019" name="Int. J. Syst. Evol. Microbiol.">
        <title>The Global Catalogue of Microorganisms (GCM) 10K type strain sequencing project: providing services to taxonomists for standard genome sequencing and annotation.</title>
        <authorList>
            <consortium name="The Broad Institute Genomics Platform"/>
            <consortium name="The Broad Institute Genome Sequencing Center for Infectious Disease"/>
            <person name="Wu L."/>
            <person name="Ma J."/>
        </authorList>
    </citation>
    <scope>NUCLEOTIDE SEQUENCE [LARGE SCALE GENOMIC DNA]</scope>
    <source>
        <strain evidence="8">CCUG 55585</strain>
    </source>
</reference>
<gene>
    <name evidence="7" type="ORF">ACFQ0E_11380</name>
</gene>
<keyword evidence="2" id="KW-0479">Metal-binding</keyword>
<dbReference type="InterPro" id="IPR005494">
    <property type="entry name" value="GSPS_pre-ATP-grasp-like_dom"/>
</dbReference>
<keyword evidence="8" id="KW-1185">Reference proteome</keyword>
<keyword evidence="1 7" id="KW-0436">Ligase</keyword>
<evidence type="ECO:0000259" key="6">
    <source>
        <dbReference type="Pfam" id="PF03738"/>
    </source>
</evidence>
<accession>A0ABW2YE75</accession>
<sequence length="390" mass="43866">MRRIAIAPRPDWRAKAEALGFRFHTIDGAPYWDESAYYAFTLRQVEDDIEAPTQDLHDMAMSLVDEVVRSEALLSRLAIPATYWDWIARSWQRRDRHLYGRMDFAYDGSGPAKLFEFNYDTPTALYEAAFFQWLWLEDGIADGRLPSGADQYNAIQDALIEAFGAMAKDAALPMPLYFASVAASEEDRGTVQYLRDCAIQAGLRTESIAIEDIGLDVSGRWFTDLDDRVIPSLFKLYPLEFMFEERFGPALVNDGLRLLEPAWKAVLSNKGILALLWERHVGHPNLLECHIDTDRQAPLAPGWVRKPFFSREGANIEAIDAQGRATRTEGPYADGPAVRQAWHSLPVFDGGYPLIGSWVVGDRACGMGLREDSTAITLDTSRFVPHAIVD</sequence>
<dbReference type="RefSeq" id="WP_386823749.1">
    <property type="nucleotide sequence ID" value="NZ_JBHTIF010000001.1"/>
</dbReference>
<dbReference type="Pfam" id="PF03738">
    <property type="entry name" value="GSP_synth"/>
    <property type="match status" value="1"/>
</dbReference>
<evidence type="ECO:0000313" key="7">
    <source>
        <dbReference type="EMBL" id="MFD0726193.1"/>
    </source>
</evidence>
<keyword evidence="4" id="KW-0067">ATP-binding</keyword>
<dbReference type="SUPFAM" id="SSF56059">
    <property type="entry name" value="Glutathione synthetase ATP-binding domain-like"/>
    <property type="match status" value="1"/>
</dbReference>
<dbReference type="EMBL" id="JBHTIF010000001">
    <property type="protein sequence ID" value="MFD0726193.1"/>
    <property type="molecule type" value="Genomic_DNA"/>
</dbReference>
<evidence type="ECO:0000313" key="8">
    <source>
        <dbReference type="Proteomes" id="UP001597110"/>
    </source>
</evidence>
<proteinExistence type="predicted"/>
<dbReference type="EC" id="6.3.1.-" evidence="7"/>
<name>A0ABW2YE75_9GAMM</name>
<keyword evidence="3" id="KW-0547">Nucleotide-binding</keyword>
<dbReference type="InterPro" id="IPR016185">
    <property type="entry name" value="PreATP-grasp_dom_sf"/>
</dbReference>
<evidence type="ECO:0000256" key="5">
    <source>
        <dbReference type="ARBA" id="ARBA00022842"/>
    </source>
</evidence>
<comment type="caution">
    <text evidence="7">The sequence shown here is derived from an EMBL/GenBank/DDBJ whole genome shotgun (WGS) entry which is preliminary data.</text>
</comment>
<protein>
    <submittedName>
        <fullName evidence="7">Glutathionylspermidine synthase family protein</fullName>
        <ecNumber evidence="7">6.3.1.-</ecNumber>
    </submittedName>
</protein>
<keyword evidence="5" id="KW-0460">Magnesium</keyword>
<evidence type="ECO:0000256" key="2">
    <source>
        <dbReference type="ARBA" id="ARBA00022723"/>
    </source>
</evidence>
<evidence type="ECO:0000256" key="1">
    <source>
        <dbReference type="ARBA" id="ARBA00022598"/>
    </source>
</evidence>
<evidence type="ECO:0000256" key="3">
    <source>
        <dbReference type="ARBA" id="ARBA00022741"/>
    </source>
</evidence>